<evidence type="ECO:0000313" key="2">
    <source>
        <dbReference type="EMBL" id="VVC42846.1"/>
    </source>
</evidence>
<keyword evidence="3" id="KW-1185">Reference proteome</keyword>
<feature type="region of interest" description="Disordered" evidence="1">
    <location>
        <begin position="18"/>
        <end position="86"/>
    </location>
</feature>
<sequence length="117" mass="13620">MYTKIINFEEKVLVYHKIEDEVEIENEETEENQDTENIETEEDQDIKDAETEVDKDTKDEETEVHKDSEDEEDQIPPSGNFTSNSTTARQVERIFCAIIEHGQLVLMINGKTLENLK</sequence>
<dbReference type="EMBL" id="CABPRJ010002017">
    <property type="protein sequence ID" value="VVC42846.1"/>
    <property type="molecule type" value="Genomic_DNA"/>
</dbReference>
<feature type="compositionally biased region" description="Polar residues" evidence="1">
    <location>
        <begin position="77"/>
        <end position="86"/>
    </location>
</feature>
<proteinExistence type="predicted"/>
<organism evidence="2 3">
    <name type="scientific">Cinara cedri</name>
    <dbReference type="NCBI Taxonomy" id="506608"/>
    <lineage>
        <taxon>Eukaryota</taxon>
        <taxon>Metazoa</taxon>
        <taxon>Ecdysozoa</taxon>
        <taxon>Arthropoda</taxon>
        <taxon>Hexapoda</taxon>
        <taxon>Insecta</taxon>
        <taxon>Pterygota</taxon>
        <taxon>Neoptera</taxon>
        <taxon>Paraneoptera</taxon>
        <taxon>Hemiptera</taxon>
        <taxon>Sternorrhyncha</taxon>
        <taxon>Aphidomorpha</taxon>
        <taxon>Aphidoidea</taxon>
        <taxon>Aphididae</taxon>
        <taxon>Lachninae</taxon>
        <taxon>Cinara</taxon>
    </lineage>
</organism>
<accession>A0A5E4NGP8</accession>
<dbReference type="AlphaFoldDB" id="A0A5E4NGP8"/>
<feature type="compositionally biased region" description="Basic and acidic residues" evidence="1">
    <location>
        <begin position="46"/>
        <end position="68"/>
    </location>
</feature>
<name>A0A5E4NGP8_9HEMI</name>
<evidence type="ECO:0000313" key="3">
    <source>
        <dbReference type="Proteomes" id="UP000325440"/>
    </source>
</evidence>
<evidence type="ECO:0000256" key="1">
    <source>
        <dbReference type="SAM" id="MobiDB-lite"/>
    </source>
</evidence>
<feature type="compositionally biased region" description="Acidic residues" evidence="1">
    <location>
        <begin position="20"/>
        <end position="45"/>
    </location>
</feature>
<protein>
    <submittedName>
        <fullName evidence="2">Uncharacterized protein</fullName>
    </submittedName>
</protein>
<gene>
    <name evidence="2" type="ORF">CINCED_3A023032</name>
</gene>
<dbReference type="Proteomes" id="UP000325440">
    <property type="component" value="Unassembled WGS sequence"/>
</dbReference>
<reference evidence="2 3" key="1">
    <citation type="submission" date="2019-08" db="EMBL/GenBank/DDBJ databases">
        <authorList>
            <person name="Alioto T."/>
            <person name="Alioto T."/>
            <person name="Gomez Garrido J."/>
        </authorList>
    </citation>
    <scope>NUCLEOTIDE SEQUENCE [LARGE SCALE GENOMIC DNA]</scope>
</reference>